<keyword evidence="3" id="KW-0732">Signal</keyword>
<dbReference type="Gene3D" id="1.25.40.10">
    <property type="entry name" value="Tetratricopeptide repeat domain"/>
    <property type="match status" value="2"/>
</dbReference>
<name>A0ABZ2LE06_9BACT</name>
<sequence>MFLAIGVPLVLLPSAAFAESSDEKARNAQADIQQADRDVPSVNASVANARTQLLSAEQRVANGEILYRMKDYDRAAVVLGEIIEGYPNTPSYPDAMFLRGETYYASQQYLSARRDYRQLVDRGGEPRFQPYFGKALARLVDVSVRLGDTASLDDVYQRLQQVPPVQVNAGIQYARGKASYFRKDYSTAGQHFGQVQNGTPYTHQARYFSGLVAIKQARPNANPGNPVGKPLPVEGVVSNEPRPTPLNYKPAIEAFRQVTVLPADTPEHQHVIDLAWMAIGRLFYEMDQFNQASEAYARVGRESPEFDTMLYELAWVYVRLGDVQRAERALEVLSIADPDSSYAGDGTLLRADLLLRAGAFDKALQLYLGVREQYDPMRVKVENFLESTKDPAVYYEKLSQQQLDALDTTEQLPPLAVRWAREAEDGPAAFRVIDDINQCKKLITDSERLIDKLITVSQSANRVRAFPELLAGEQRALGLINKVARARVRLAQGLDDEEPSELSGEIASVRAQRRSLMSVVQQTPVTQEDFDERDYVGSLQWNKVSQELSRRVREVDYLHAVVNGLRRMLREDAQRGVARDPASVQRIQGELDDNERQLKTYQESATELRRQIEIGRAQIGLGDARYQNDALARQQFRDLVEREAQLASGGQAGSNAQAYAQRISPILSQARQTEERVTAAFNQLEVQVAQRVAELRGKIDVEAKKIEGYKVQLGALDGEAHDLVGHVAERNFTLVRDKIRGIVLRADVGITEQAWEVREEELERVRNLQHERAREEQLLDEELREVLDDAGESPSSAPPAPAK</sequence>
<dbReference type="PROSITE" id="PS50005">
    <property type="entry name" value="TPR"/>
    <property type="match status" value="1"/>
</dbReference>
<proteinExistence type="predicted"/>
<gene>
    <name evidence="4" type="ORF">LVJ94_18270</name>
</gene>
<feature type="coiled-coil region" evidence="2">
    <location>
        <begin position="758"/>
        <end position="785"/>
    </location>
</feature>
<dbReference type="InterPro" id="IPR011990">
    <property type="entry name" value="TPR-like_helical_dom_sf"/>
</dbReference>
<evidence type="ECO:0000313" key="4">
    <source>
        <dbReference type="EMBL" id="WXB09168.1"/>
    </source>
</evidence>
<feature type="repeat" description="TPR" evidence="1">
    <location>
        <begin position="273"/>
        <end position="306"/>
    </location>
</feature>
<accession>A0ABZ2LE06</accession>
<protein>
    <submittedName>
        <fullName evidence="4">Tetratricopeptide repeat protein</fullName>
    </submittedName>
</protein>
<reference evidence="4" key="1">
    <citation type="submission" date="2021-12" db="EMBL/GenBank/DDBJ databases">
        <title>Discovery of the Pendulisporaceae a myxobacterial family with distinct sporulation behavior and unique specialized metabolism.</title>
        <authorList>
            <person name="Garcia R."/>
            <person name="Popoff A."/>
            <person name="Bader C.D."/>
            <person name="Loehr J."/>
            <person name="Walesch S."/>
            <person name="Walt C."/>
            <person name="Boldt J."/>
            <person name="Bunk B."/>
            <person name="Haeckl F.J.F.P.J."/>
            <person name="Gunesch A.P."/>
            <person name="Birkelbach J."/>
            <person name="Nuebel U."/>
            <person name="Pietschmann T."/>
            <person name="Bach T."/>
            <person name="Mueller R."/>
        </authorList>
    </citation>
    <scope>NUCLEOTIDE SEQUENCE</scope>
    <source>
        <strain evidence="4">MSr11367</strain>
    </source>
</reference>
<feature type="chain" id="PRO_5047353562" evidence="3">
    <location>
        <begin position="19"/>
        <end position="803"/>
    </location>
</feature>
<evidence type="ECO:0000313" key="5">
    <source>
        <dbReference type="Proteomes" id="UP001374803"/>
    </source>
</evidence>
<keyword evidence="5" id="KW-1185">Reference proteome</keyword>
<evidence type="ECO:0000256" key="1">
    <source>
        <dbReference type="PROSITE-ProRule" id="PRU00339"/>
    </source>
</evidence>
<dbReference type="Pfam" id="PF13432">
    <property type="entry name" value="TPR_16"/>
    <property type="match status" value="1"/>
</dbReference>
<dbReference type="Pfam" id="PF14559">
    <property type="entry name" value="TPR_19"/>
    <property type="match status" value="1"/>
</dbReference>
<dbReference type="EMBL" id="CP089983">
    <property type="protein sequence ID" value="WXB09168.1"/>
    <property type="molecule type" value="Genomic_DNA"/>
</dbReference>
<evidence type="ECO:0000256" key="2">
    <source>
        <dbReference type="SAM" id="Coils"/>
    </source>
</evidence>
<feature type="signal peptide" evidence="3">
    <location>
        <begin position="1"/>
        <end position="18"/>
    </location>
</feature>
<organism evidence="4 5">
    <name type="scientific">Pendulispora rubella</name>
    <dbReference type="NCBI Taxonomy" id="2741070"/>
    <lineage>
        <taxon>Bacteria</taxon>
        <taxon>Pseudomonadati</taxon>
        <taxon>Myxococcota</taxon>
        <taxon>Myxococcia</taxon>
        <taxon>Myxococcales</taxon>
        <taxon>Sorangiineae</taxon>
        <taxon>Pendulisporaceae</taxon>
        <taxon>Pendulispora</taxon>
    </lineage>
</organism>
<dbReference type="SUPFAM" id="SSF48452">
    <property type="entry name" value="TPR-like"/>
    <property type="match status" value="2"/>
</dbReference>
<evidence type="ECO:0000256" key="3">
    <source>
        <dbReference type="SAM" id="SignalP"/>
    </source>
</evidence>
<dbReference type="Proteomes" id="UP001374803">
    <property type="component" value="Chromosome"/>
</dbReference>
<feature type="coiled-coil region" evidence="2">
    <location>
        <begin position="584"/>
        <end position="618"/>
    </location>
</feature>
<dbReference type="InterPro" id="IPR019734">
    <property type="entry name" value="TPR_rpt"/>
</dbReference>
<keyword evidence="1" id="KW-0802">TPR repeat</keyword>
<keyword evidence="2" id="KW-0175">Coiled coil</keyword>
<dbReference type="RefSeq" id="WP_394838839.1">
    <property type="nucleotide sequence ID" value="NZ_CP089929.1"/>
</dbReference>